<sequence length="153" mass="16522">MVKTLSLLACVAFLSSGGTPRVWGADPVKVVPKPVSSACAGDDFPISITQIKKELGTPTDSDDDFVDYRDKLNLRVSLLGHLEVLAMTNRAGTDLATKFFTSKLFKDEEGKAILELVKAKGGEKKVGRFEITAKESTVVNGMVILKITPLPKK</sequence>
<accession>A0ABS5BVW4</accession>
<keyword evidence="1" id="KW-0732">Signal</keyword>
<organism evidence="2 3">
    <name type="scientific">Gemmata palustris</name>
    <dbReference type="NCBI Taxonomy" id="2822762"/>
    <lineage>
        <taxon>Bacteria</taxon>
        <taxon>Pseudomonadati</taxon>
        <taxon>Planctomycetota</taxon>
        <taxon>Planctomycetia</taxon>
        <taxon>Gemmatales</taxon>
        <taxon>Gemmataceae</taxon>
        <taxon>Gemmata</taxon>
    </lineage>
</organism>
<dbReference type="RefSeq" id="WP_210657270.1">
    <property type="nucleotide sequence ID" value="NZ_JAGKQQ010000001.1"/>
</dbReference>
<evidence type="ECO:0000313" key="2">
    <source>
        <dbReference type="EMBL" id="MBP3957836.1"/>
    </source>
</evidence>
<evidence type="ECO:0000313" key="3">
    <source>
        <dbReference type="Proteomes" id="UP000676565"/>
    </source>
</evidence>
<feature type="signal peptide" evidence="1">
    <location>
        <begin position="1"/>
        <end position="24"/>
    </location>
</feature>
<gene>
    <name evidence="2" type="ORF">J8F10_21495</name>
</gene>
<protein>
    <submittedName>
        <fullName evidence="2">Uncharacterized protein</fullName>
    </submittedName>
</protein>
<keyword evidence="3" id="KW-1185">Reference proteome</keyword>
<feature type="chain" id="PRO_5046189140" evidence="1">
    <location>
        <begin position="25"/>
        <end position="153"/>
    </location>
</feature>
<dbReference type="EMBL" id="JAGKQQ010000001">
    <property type="protein sequence ID" value="MBP3957836.1"/>
    <property type="molecule type" value="Genomic_DNA"/>
</dbReference>
<name>A0ABS5BVW4_9BACT</name>
<reference evidence="2 3" key="1">
    <citation type="submission" date="2021-04" db="EMBL/GenBank/DDBJ databases">
        <authorList>
            <person name="Ivanova A."/>
        </authorList>
    </citation>
    <scope>NUCLEOTIDE SEQUENCE [LARGE SCALE GENOMIC DNA]</scope>
    <source>
        <strain evidence="2 3">G18</strain>
    </source>
</reference>
<proteinExistence type="predicted"/>
<comment type="caution">
    <text evidence="2">The sequence shown here is derived from an EMBL/GenBank/DDBJ whole genome shotgun (WGS) entry which is preliminary data.</text>
</comment>
<dbReference type="Proteomes" id="UP000676565">
    <property type="component" value="Unassembled WGS sequence"/>
</dbReference>
<evidence type="ECO:0000256" key="1">
    <source>
        <dbReference type="SAM" id="SignalP"/>
    </source>
</evidence>